<reference evidence="3" key="1">
    <citation type="submission" date="2022-06" db="EMBL/GenBank/DDBJ databases">
        <title>Uncovering the hologenomic basis of an extraordinary plant invasion.</title>
        <authorList>
            <person name="Bieker V.C."/>
            <person name="Martin M.D."/>
            <person name="Gilbert T."/>
            <person name="Hodgins K."/>
            <person name="Battlay P."/>
            <person name="Petersen B."/>
            <person name="Wilson J."/>
        </authorList>
    </citation>
    <scope>NUCLEOTIDE SEQUENCE</scope>
    <source>
        <strain evidence="3">AA19_3_7</strain>
        <tissue evidence="3">Leaf</tissue>
    </source>
</reference>
<protein>
    <recommendedName>
        <fullName evidence="2">Protein root UVB sensitive/RUS domain-containing protein</fullName>
    </recommendedName>
</protein>
<dbReference type="PANTHER" id="PTHR12770">
    <property type="entry name" value="RUS1 FAMILY PROTEIN C16ORF58"/>
    <property type="match status" value="1"/>
</dbReference>
<dbReference type="Pfam" id="PF04884">
    <property type="entry name" value="UVB_sens_prot"/>
    <property type="match status" value="1"/>
</dbReference>
<dbReference type="EMBL" id="JAMZMK010008568">
    <property type="protein sequence ID" value="KAI7739789.1"/>
    <property type="molecule type" value="Genomic_DNA"/>
</dbReference>
<proteinExistence type="inferred from homology"/>
<dbReference type="InterPro" id="IPR054549">
    <property type="entry name" value="UVB_sens_RUS_dom"/>
</dbReference>
<accession>A0AAD5CFQ8</accession>
<dbReference type="AlphaFoldDB" id="A0AAD5CFQ8"/>
<feature type="domain" description="Protein root UVB sensitive/RUS" evidence="2">
    <location>
        <begin position="1"/>
        <end position="134"/>
    </location>
</feature>
<organism evidence="3 4">
    <name type="scientific">Ambrosia artemisiifolia</name>
    <name type="common">Common ragweed</name>
    <dbReference type="NCBI Taxonomy" id="4212"/>
    <lineage>
        <taxon>Eukaryota</taxon>
        <taxon>Viridiplantae</taxon>
        <taxon>Streptophyta</taxon>
        <taxon>Embryophyta</taxon>
        <taxon>Tracheophyta</taxon>
        <taxon>Spermatophyta</taxon>
        <taxon>Magnoliopsida</taxon>
        <taxon>eudicotyledons</taxon>
        <taxon>Gunneridae</taxon>
        <taxon>Pentapetalae</taxon>
        <taxon>asterids</taxon>
        <taxon>campanulids</taxon>
        <taxon>Asterales</taxon>
        <taxon>Asteraceae</taxon>
        <taxon>Asteroideae</taxon>
        <taxon>Heliantheae alliance</taxon>
        <taxon>Heliantheae</taxon>
        <taxon>Ambrosia</taxon>
    </lineage>
</organism>
<keyword evidence="4" id="KW-1185">Reference proteome</keyword>
<evidence type="ECO:0000313" key="4">
    <source>
        <dbReference type="Proteomes" id="UP001206925"/>
    </source>
</evidence>
<gene>
    <name evidence="3" type="ORF">M8C21_033874</name>
</gene>
<dbReference type="PANTHER" id="PTHR12770:SF20">
    <property type="entry name" value="PROTEIN ROOT UVB SENSITIVE 6"/>
    <property type="match status" value="1"/>
</dbReference>
<evidence type="ECO:0000259" key="2">
    <source>
        <dbReference type="Pfam" id="PF04884"/>
    </source>
</evidence>
<evidence type="ECO:0000256" key="1">
    <source>
        <dbReference type="ARBA" id="ARBA00007558"/>
    </source>
</evidence>
<name>A0AAD5CFQ8_AMBAR</name>
<dbReference type="InterPro" id="IPR006968">
    <property type="entry name" value="RUS_fam"/>
</dbReference>
<sequence length="389" mass="42976">MGVFTTQALLHSVGVSKSQAMPGAVAINWIIKDGSGRIGKMFFSRQGKKFDYDLKQLRLSSDLLMELGAAFELATTAVPHLFLPLACAANLAKNVVVVTSTSTCTPIYKAFAKGENIGDVTAKGECVGNVADLVKSVVLHTLNRARFTVAVEAFLKTVWKLLDQENAVGVVGMGFPPCRINQLFFNATESVATEESLSPASAEERFLTEAEKLGLPSRFRSVESMGMTVVSIITVVADHIITALPYQHLTHHFENKDLDKPFIIRFGNANEWFVRVEKRLTCYYLTDRWEKVFKDLNDEFDAADDTHVNSPVVEQQQPAVEQDDATFDPTEINNPADVSMNSTGVEDPSIVKQLTHKLRFPIPFATKAYFVNGAEILLQFENGIVIKKP</sequence>
<dbReference type="Proteomes" id="UP001206925">
    <property type="component" value="Unassembled WGS sequence"/>
</dbReference>
<comment type="caution">
    <text evidence="3">The sequence shown here is derived from an EMBL/GenBank/DDBJ whole genome shotgun (WGS) entry which is preliminary data.</text>
</comment>
<comment type="similarity">
    <text evidence="1">Belongs to the RUS1 family.</text>
</comment>
<evidence type="ECO:0000313" key="3">
    <source>
        <dbReference type="EMBL" id="KAI7739789.1"/>
    </source>
</evidence>